<organism evidence="1 2">
    <name type="scientific">Bartonella henselae</name>
    <name type="common">Rochalimaea henselae</name>
    <dbReference type="NCBI Taxonomy" id="38323"/>
    <lineage>
        <taxon>Bacteria</taxon>
        <taxon>Pseudomonadati</taxon>
        <taxon>Pseudomonadota</taxon>
        <taxon>Alphaproteobacteria</taxon>
        <taxon>Hyphomicrobiales</taxon>
        <taxon>Bartonellaceae</taxon>
        <taxon>Bartonella</taxon>
    </lineage>
</organism>
<sequence>MMDSIIDKMYPNKNVYNSMWSLKKFSGSFIALCGLMGGQNNANKRDFPPVRRKKHIIQSFQLSYWYRNNPEVKNY</sequence>
<reference evidence="2" key="1">
    <citation type="submission" date="2013-11" db="EMBL/GenBank/DDBJ databases">
        <title>Genome sequencing of Bartonella spp. isolated from human blood.</title>
        <authorList>
            <person name="Raoult D."/>
        </authorList>
    </citation>
    <scope>NUCLEOTIDE SEQUENCE</scope>
    <source>
        <strain evidence="2">BM1374165</strain>
    </source>
</reference>
<dbReference type="STRING" id="38323.BM1374165_00149"/>
<dbReference type="Proteomes" id="UP000019801">
    <property type="component" value="Chromosome I"/>
</dbReference>
<dbReference type="RefSeq" id="WP_180372256.1">
    <property type="nucleotide sequence ID" value="NZ_HG969191.1"/>
</dbReference>
<dbReference type="EMBL" id="HG969191">
    <property type="protein sequence ID" value="CDO46174.1"/>
    <property type="molecule type" value="Genomic_DNA"/>
</dbReference>
<dbReference type="PATRIC" id="fig|38323.4.peg.166"/>
<evidence type="ECO:0000313" key="2">
    <source>
        <dbReference type="Proteomes" id="UP000019801"/>
    </source>
</evidence>
<dbReference type="KEGG" id="bhs:BM1374165_00149"/>
<dbReference type="AlphaFoldDB" id="X5MEB0"/>
<proteinExistence type="predicted"/>
<evidence type="ECO:0000313" key="1">
    <source>
        <dbReference type="EMBL" id="CDO46174.1"/>
    </source>
</evidence>
<accession>X5MEB0</accession>
<gene>
    <name evidence="1" type="ORF">BM1374165_00149</name>
</gene>
<protein>
    <submittedName>
        <fullName evidence="1">Uncharacterized protein</fullName>
    </submittedName>
</protein>
<name>X5MEB0_BARHN</name>